<organism evidence="1 2">
    <name type="scientific">Colletotrichum phormii</name>
    <dbReference type="NCBI Taxonomy" id="359342"/>
    <lineage>
        <taxon>Eukaryota</taxon>
        <taxon>Fungi</taxon>
        <taxon>Dikarya</taxon>
        <taxon>Ascomycota</taxon>
        <taxon>Pezizomycotina</taxon>
        <taxon>Sordariomycetes</taxon>
        <taxon>Hypocreomycetidae</taxon>
        <taxon>Glomerellales</taxon>
        <taxon>Glomerellaceae</taxon>
        <taxon>Colletotrichum</taxon>
        <taxon>Colletotrichum acutatum species complex</taxon>
    </lineage>
</organism>
<keyword evidence="2" id="KW-1185">Reference proteome</keyword>
<evidence type="ECO:0000313" key="1">
    <source>
        <dbReference type="EMBL" id="KAK1638215.1"/>
    </source>
</evidence>
<dbReference type="Proteomes" id="UP001243989">
    <property type="component" value="Unassembled WGS sequence"/>
</dbReference>
<dbReference type="RefSeq" id="XP_060446822.1">
    <property type="nucleotide sequence ID" value="XM_060582578.1"/>
</dbReference>
<proteinExistence type="predicted"/>
<accession>A0AAJ0EIR8</accession>
<dbReference type="GeneID" id="85467440"/>
<name>A0AAJ0EIR8_9PEZI</name>
<comment type="caution">
    <text evidence="1">The sequence shown here is derived from an EMBL/GenBank/DDBJ whole genome shotgun (WGS) entry which is preliminary data.</text>
</comment>
<dbReference type="AlphaFoldDB" id="A0AAJ0EIR8"/>
<evidence type="ECO:0000313" key="2">
    <source>
        <dbReference type="Proteomes" id="UP001243989"/>
    </source>
</evidence>
<dbReference type="EMBL" id="JAHMHQ010000007">
    <property type="protein sequence ID" value="KAK1638215.1"/>
    <property type="molecule type" value="Genomic_DNA"/>
</dbReference>
<gene>
    <name evidence="1" type="ORF">BDP81DRAFT_203904</name>
</gene>
<protein>
    <submittedName>
        <fullName evidence="1">Uncharacterized protein</fullName>
    </submittedName>
</protein>
<sequence>MYLIWLSNSTKEFGVSCACIGVEGTAPGRYDSYRGSSRGWTGQLSRFSPFPISRHMRVNYHLVRRDEGRMQDKKKLDNMPLSLRIQDMSSISCGTFPVATSTLWLDPGRDEPGRASGSRLELRPQTLIGMVGRRMAHQARIIRLPVFCYWELMSRCANCPYS</sequence>
<reference evidence="1" key="1">
    <citation type="submission" date="2021-06" db="EMBL/GenBank/DDBJ databases">
        <title>Comparative genomics, transcriptomics and evolutionary studies reveal genomic signatures of adaptation to plant cell wall in hemibiotrophic fungi.</title>
        <authorList>
            <consortium name="DOE Joint Genome Institute"/>
            <person name="Baroncelli R."/>
            <person name="Diaz J.F."/>
            <person name="Benocci T."/>
            <person name="Peng M."/>
            <person name="Battaglia E."/>
            <person name="Haridas S."/>
            <person name="Andreopoulos W."/>
            <person name="Labutti K."/>
            <person name="Pangilinan J."/>
            <person name="Floch G.L."/>
            <person name="Makela M.R."/>
            <person name="Henrissat B."/>
            <person name="Grigoriev I.V."/>
            <person name="Crouch J.A."/>
            <person name="De Vries R.P."/>
            <person name="Sukno S.A."/>
            <person name="Thon M.R."/>
        </authorList>
    </citation>
    <scope>NUCLEOTIDE SEQUENCE</scope>
    <source>
        <strain evidence="1">CBS 102054</strain>
    </source>
</reference>